<evidence type="ECO:0000259" key="3">
    <source>
        <dbReference type="PROSITE" id="PS50041"/>
    </source>
</evidence>
<dbReference type="InterPro" id="IPR003609">
    <property type="entry name" value="Pan_app"/>
</dbReference>
<feature type="domain" description="C-type lectin" evidence="3">
    <location>
        <begin position="35"/>
        <end position="149"/>
    </location>
</feature>
<dbReference type="InterPro" id="IPR001304">
    <property type="entry name" value="C-type_lectin-like"/>
</dbReference>
<feature type="chain" id="PRO_5042978118" description="C-type lectin domain-containing protein" evidence="2">
    <location>
        <begin position="22"/>
        <end position="380"/>
    </location>
</feature>
<evidence type="ECO:0008006" key="7">
    <source>
        <dbReference type="Google" id="ProtNLM"/>
    </source>
</evidence>
<keyword evidence="1" id="KW-0812">Transmembrane</keyword>
<gene>
    <name evidence="5" type="ORF">V1264_002558</name>
</gene>
<dbReference type="Pfam" id="PF00059">
    <property type="entry name" value="Lectin_C"/>
    <property type="match status" value="1"/>
</dbReference>
<organism evidence="5 6">
    <name type="scientific">Littorina saxatilis</name>
    <dbReference type="NCBI Taxonomy" id="31220"/>
    <lineage>
        <taxon>Eukaryota</taxon>
        <taxon>Metazoa</taxon>
        <taxon>Spiralia</taxon>
        <taxon>Lophotrochozoa</taxon>
        <taxon>Mollusca</taxon>
        <taxon>Gastropoda</taxon>
        <taxon>Caenogastropoda</taxon>
        <taxon>Littorinimorpha</taxon>
        <taxon>Littorinoidea</taxon>
        <taxon>Littorinidae</taxon>
        <taxon>Littorina</taxon>
    </lineage>
</organism>
<name>A0AAN9G7K1_9CAEN</name>
<dbReference type="Gene3D" id="3.10.100.10">
    <property type="entry name" value="Mannose-Binding Protein A, subunit A"/>
    <property type="match status" value="1"/>
</dbReference>
<dbReference type="PROSITE" id="PS50041">
    <property type="entry name" value="C_TYPE_LECTIN_2"/>
    <property type="match status" value="1"/>
</dbReference>
<evidence type="ECO:0000259" key="4">
    <source>
        <dbReference type="PROSITE" id="PS50948"/>
    </source>
</evidence>
<keyword evidence="1" id="KW-0472">Membrane</keyword>
<accession>A0AAN9G7K1</accession>
<feature type="signal peptide" evidence="2">
    <location>
        <begin position="1"/>
        <end position="21"/>
    </location>
</feature>
<dbReference type="InterPro" id="IPR016186">
    <property type="entry name" value="C-type_lectin-like/link_sf"/>
</dbReference>
<protein>
    <recommendedName>
        <fullName evidence="7">C-type lectin domain-containing protein</fullName>
    </recommendedName>
</protein>
<dbReference type="EMBL" id="JBAMIC010000012">
    <property type="protein sequence ID" value="KAK7098206.1"/>
    <property type="molecule type" value="Genomic_DNA"/>
</dbReference>
<evidence type="ECO:0000256" key="2">
    <source>
        <dbReference type="SAM" id="SignalP"/>
    </source>
</evidence>
<dbReference type="Proteomes" id="UP001374579">
    <property type="component" value="Unassembled WGS sequence"/>
</dbReference>
<dbReference type="InterPro" id="IPR016187">
    <property type="entry name" value="CTDL_fold"/>
</dbReference>
<dbReference type="SMART" id="SM00034">
    <property type="entry name" value="CLECT"/>
    <property type="match status" value="1"/>
</dbReference>
<dbReference type="SUPFAM" id="SSF56436">
    <property type="entry name" value="C-type lectin-like"/>
    <property type="match status" value="1"/>
</dbReference>
<feature type="domain" description="Apple" evidence="4">
    <location>
        <begin position="148"/>
        <end position="243"/>
    </location>
</feature>
<keyword evidence="6" id="KW-1185">Reference proteome</keyword>
<dbReference type="PROSITE" id="PS50948">
    <property type="entry name" value="PAN"/>
    <property type="match status" value="1"/>
</dbReference>
<evidence type="ECO:0000313" key="5">
    <source>
        <dbReference type="EMBL" id="KAK7098206.1"/>
    </source>
</evidence>
<keyword evidence="1" id="KW-1133">Transmembrane helix</keyword>
<sequence>MQGSLPFRNTLLVAFLSIVTSLVAVTSLPSTRVVYYLHTSPAAWNEASKTCSEYGAVLITLPNFPTTNNSVTYVNVNSWNSQMNTLQNGFWTGLYRNSSGNLRWQKCTEYNASVVPPEVTLTPGTCYVSDTSFRLSSQLCNTPRPYICQRDDGQCWFQPYVDTMLEDPDTSTAHSDVTTTTDEGDCAKLCRSTVQQNRECWAFNFRGDNCTLLFADDNHKYALHKQSSYYRPQQDHTAYVKICTGGWVTTLKATATDLSPTPQDENCTVTTSSDWDDAVCYCECDQPPVILEAESLVMTIEEKVDKIVQELHVDPDNTSSTRRKKESAEDSRPSAQGIGYFGVAFLIAIFGGIFLMDLNIFVAHAANFWRYIKSKNTSDC</sequence>
<reference evidence="5 6" key="1">
    <citation type="submission" date="2024-02" db="EMBL/GenBank/DDBJ databases">
        <title>Chromosome-scale genome assembly of the rough periwinkle Littorina saxatilis.</title>
        <authorList>
            <person name="De Jode A."/>
            <person name="Faria R."/>
            <person name="Formenti G."/>
            <person name="Sims Y."/>
            <person name="Smith T.P."/>
            <person name="Tracey A."/>
            <person name="Wood J.M.D."/>
            <person name="Zagrodzka Z.B."/>
            <person name="Johannesson K."/>
            <person name="Butlin R.K."/>
            <person name="Leder E.H."/>
        </authorList>
    </citation>
    <scope>NUCLEOTIDE SEQUENCE [LARGE SCALE GENOMIC DNA]</scope>
    <source>
        <strain evidence="5">Snail1</strain>
        <tissue evidence="5">Muscle</tissue>
    </source>
</reference>
<dbReference type="AlphaFoldDB" id="A0AAN9G7K1"/>
<keyword evidence="2" id="KW-0732">Signal</keyword>
<dbReference type="CDD" id="cd00037">
    <property type="entry name" value="CLECT"/>
    <property type="match status" value="1"/>
</dbReference>
<comment type="caution">
    <text evidence="5">The sequence shown here is derived from an EMBL/GenBank/DDBJ whole genome shotgun (WGS) entry which is preliminary data.</text>
</comment>
<evidence type="ECO:0000256" key="1">
    <source>
        <dbReference type="SAM" id="Phobius"/>
    </source>
</evidence>
<evidence type="ECO:0000313" key="6">
    <source>
        <dbReference type="Proteomes" id="UP001374579"/>
    </source>
</evidence>
<proteinExistence type="predicted"/>
<feature type="transmembrane region" description="Helical" evidence="1">
    <location>
        <begin position="338"/>
        <end position="366"/>
    </location>
</feature>